<gene>
    <name evidence="1" type="ORF">MiSe_81490</name>
</gene>
<accession>A0AAV3XRR7</accession>
<sequence>MAKGNPNPVKTEAFLAQQKPRYGNRPLGQALSIRFPEDIDKVLRSMSDRQEYIRRAVEAQLKADGLFSE</sequence>
<reference evidence="1" key="1">
    <citation type="submission" date="2019-10" db="EMBL/GenBank/DDBJ databases">
        <title>Draft genome sequece of Microseira wollei NIES-4236.</title>
        <authorList>
            <person name="Yamaguchi H."/>
            <person name="Suzuki S."/>
            <person name="Kawachi M."/>
        </authorList>
    </citation>
    <scope>NUCLEOTIDE SEQUENCE</scope>
    <source>
        <strain evidence="1">NIES-4236</strain>
    </source>
</reference>
<name>A0AAV3XRR7_9CYAN</name>
<dbReference type="RefSeq" id="WP_226592032.1">
    <property type="nucleotide sequence ID" value="NZ_BLAY01000214.1"/>
</dbReference>
<dbReference type="EMBL" id="BLAY01000214">
    <property type="protein sequence ID" value="GET43327.1"/>
    <property type="molecule type" value="Genomic_DNA"/>
</dbReference>
<dbReference type="AlphaFoldDB" id="A0AAV3XRR7"/>
<protein>
    <submittedName>
        <fullName evidence="1">Uncharacterized protein</fullName>
    </submittedName>
</protein>
<dbReference type="Proteomes" id="UP001050975">
    <property type="component" value="Unassembled WGS sequence"/>
</dbReference>
<keyword evidence="2" id="KW-1185">Reference proteome</keyword>
<evidence type="ECO:0000313" key="2">
    <source>
        <dbReference type="Proteomes" id="UP001050975"/>
    </source>
</evidence>
<proteinExistence type="predicted"/>
<organism evidence="1 2">
    <name type="scientific">Microseira wollei NIES-4236</name>
    <dbReference type="NCBI Taxonomy" id="2530354"/>
    <lineage>
        <taxon>Bacteria</taxon>
        <taxon>Bacillati</taxon>
        <taxon>Cyanobacteriota</taxon>
        <taxon>Cyanophyceae</taxon>
        <taxon>Oscillatoriophycideae</taxon>
        <taxon>Aerosakkonematales</taxon>
        <taxon>Aerosakkonemataceae</taxon>
        <taxon>Microseira</taxon>
    </lineage>
</organism>
<comment type="caution">
    <text evidence="1">The sequence shown here is derived from an EMBL/GenBank/DDBJ whole genome shotgun (WGS) entry which is preliminary data.</text>
</comment>
<evidence type="ECO:0000313" key="1">
    <source>
        <dbReference type="EMBL" id="GET43327.1"/>
    </source>
</evidence>